<proteinExistence type="predicted"/>
<gene>
    <name evidence="1" type="ORF">ACFQPF_15715</name>
</gene>
<organism evidence="1 2">
    <name type="scientific">Fictibacillus iocasae</name>
    <dbReference type="NCBI Taxonomy" id="2715437"/>
    <lineage>
        <taxon>Bacteria</taxon>
        <taxon>Bacillati</taxon>
        <taxon>Bacillota</taxon>
        <taxon>Bacilli</taxon>
        <taxon>Bacillales</taxon>
        <taxon>Fictibacillaceae</taxon>
        <taxon>Fictibacillus</taxon>
    </lineage>
</organism>
<evidence type="ECO:0000313" key="2">
    <source>
        <dbReference type="Proteomes" id="UP001596549"/>
    </source>
</evidence>
<accession>A0ABW2NUR5</accession>
<reference evidence="2" key="1">
    <citation type="journal article" date="2019" name="Int. J. Syst. Evol. Microbiol.">
        <title>The Global Catalogue of Microorganisms (GCM) 10K type strain sequencing project: providing services to taxonomists for standard genome sequencing and annotation.</title>
        <authorList>
            <consortium name="The Broad Institute Genomics Platform"/>
            <consortium name="The Broad Institute Genome Sequencing Center for Infectious Disease"/>
            <person name="Wu L."/>
            <person name="Ma J."/>
        </authorList>
    </citation>
    <scope>NUCLEOTIDE SEQUENCE [LARGE SCALE GENOMIC DNA]</scope>
    <source>
        <strain evidence="2">NBRC 106396</strain>
    </source>
</reference>
<protein>
    <submittedName>
        <fullName evidence="1">Uncharacterized protein</fullName>
    </submittedName>
</protein>
<comment type="caution">
    <text evidence="1">The sequence shown here is derived from an EMBL/GenBank/DDBJ whole genome shotgun (WGS) entry which is preliminary data.</text>
</comment>
<dbReference type="RefSeq" id="WP_379750675.1">
    <property type="nucleotide sequence ID" value="NZ_JBHTCP010000050.1"/>
</dbReference>
<name>A0ABW2NUR5_9BACL</name>
<sequence>MAVSSSFFEDTNQHETNKINELLLRIKKYDKKESIAGLVANAMKECGYNNENIYQVIKKLHEEIDNSPIEETNNWRKLLP</sequence>
<dbReference type="Proteomes" id="UP001596549">
    <property type="component" value="Unassembled WGS sequence"/>
</dbReference>
<keyword evidence="2" id="KW-1185">Reference proteome</keyword>
<evidence type="ECO:0000313" key="1">
    <source>
        <dbReference type="EMBL" id="MFC7373087.1"/>
    </source>
</evidence>
<dbReference type="EMBL" id="JBHTCP010000050">
    <property type="protein sequence ID" value="MFC7373087.1"/>
    <property type="molecule type" value="Genomic_DNA"/>
</dbReference>